<gene>
    <name evidence="1" type="ORF">UFOPK2214_00187</name>
</gene>
<dbReference type="EMBL" id="CAEZWJ010000003">
    <property type="protein sequence ID" value="CAB4645115.1"/>
    <property type="molecule type" value="Genomic_DNA"/>
</dbReference>
<organism evidence="1">
    <name type="scientific">freshwater metagenome</name>
    <dbReference type="NCBI Taxonomy" id="449393"/>
    <lineage>
        <taxon>unclassified sequences</taxon>
        <taxon>metagenomes</taxon>
        <taxon>ecological metagenomes</taxon>
    </lineage>
</organism>
<dbReference type="AlphaFoldDB" id="A0A6J6K9R4"/>
<name>A0A6J6K9R4_9ZZZZ</name>
<proteinExistence type="predicted"/>
<reference evidence="1" key="1">
    <citation type="submission" date="2020-05" db="EMBL/GenBank/DDBJ databases">
        <authorList>
            <person name="Chiriac C."/>
            <person name="Salcher M."/>
            <person name="Ghai R."/>
            <person name="Kavagutti S V."/>
        </authorList>
    </citation>
    <scope>NUCLEOTIDE SEQUENCE</scope>
</reference>
<protein>
    <submittedName>
        <fullName evidence="1">Unannotated protein</fullName>
    </submittedName>
</protein>
<sequence length="224" mass="28651">MCCAYRHHRRRHHSDSYHSWAQLVPRLHSWLRYHRRQHHQEVMHKRRRCHQIRRRRRRRTCRCTNQSPNRALRRYRRNHQWLHHRGRPSSYCPGYQRRRHRRRLPSSDCHLRFHFQSYLRNRPTPVGKRSNLIRRHLRHHLLWIQTHLMPHPWNRQHHLFRSRQSQRRHRHLHLQQSNMWCLQKQFVHAGSILGHRRHHQQVPCERCCRHHRHHRRRQSPHQVR</sequence>
<evidence type="ECO:0000313" key="1">
    <source>
        <dbReference type="EMBL" id="CAB4645115.1"/>
    </source>
</evidence>
<accession>A0A6J6K9R4</accession>